<organism evidence="2 3">
    <name type="scientific">Lasiosphaeria miniovina</name>
    <dbReference type="NCBI Taxonomy" id="1954250"/>
    <lineage>
        <taxon>Eukaryota</taxon>
        <taxon>Fungi</taxon>
        <taxon>Dikarya</taxon>
        <taxon>Ascomycota</taxon>
        <taxon>Pezizomycotina</taxon>
        <taxon>Sordariomycetes</taxon>
        <taxon>Sordariomycetidae</taxon>
        <taxon>Sordariales</taxon>
        <taxon>Lasiosphaeriaceae</taxon>
        <taxon>Lasiosphaeria</taxon>
    </lineage>
</organism>
<dbReference type="Proteomes" id="UP001172101">
    <property type="component" value="Unassembled WGS sequence"/>
</dbReference>
<accession>A0AA40BF95</accession>
<comment type="caution">
    <text evidence="2">The sequence shown here is derived from an EMBL/GenBank/DDBJ whole genome shotgun (WGS) entry which is preliminary data.</text>
</comment>
<sequence length="220" mass="24124">MATRENSSEAGEGNPRITPPSSRRQSRIDRGRVIRSVDKLTTDLVIQCADVWAALVACDLKGQLQNGNPSSLWALVFKDGWKSDDDQVARERPPNIANRTSGASMTQCGIFGQDLPVPPKGKVPHNRLKGDPAFVKVHGGGLAGKFNFFICDSRGRLANEAFVEFFDGEKLSILSAWGSRGKFVPLALTRGGLAVFRRIADNLDMKIAEQRIEAEEHMYG</sequence>
<name>A0AA40BF95_9PEZI</name>
<dbReference type="RefSeq" id="XP_060302032.1">
    <property type="nucleotide sequence ID" value="XM_060444535.1"/>
</dbReference>
<evidence type="ECO:0000313" key="2">
    <source>
        <dbReference type="EMBL" id="KAK0733155.1"/>
    </source>
</evidence>
<reference evidence="2" key="1">
    <citation type="submission" date="2023-06" db="EMBL/GenBank/DDBJ databases">
        <title>Genome-scale phylogeny and comparative genomics of the fungal order Sordariales.</title>
        <authorList>
            <consortium name="Lawrence Berkeley National Laboratory"/>
            <person name="Hensen N."/>
            <person name="Bonometti L."/>
            <person name="Westerberg I."/>
            <person name="Brannstrom I.O."/>
            <person name="Guillou S."/>
            <person name="Cros-Aarteil S."/>
            <person name="Calhoun S."/>
            <person name="Haridas S."/>
            <person name="Kuo A."/>
            <person name="Mondo S."/>
            <person name="Pangilinan J."/>
            <person name="Riley R."/>
            <person name="LaButti K."/>
            <person name="Andreopoulos B."/>
            <person name="Lipzen A."/>
            <person name="Chen C."/>
            <person name="Yanf M."/>
            <person name="Daum C."/>
            <person name="Ng V."/>
            <person name="Clum A."/>
            <person name="Steindorff A."/>
            <person name="Ohm R."/>
            <person name="Martin F."/>
            <person name="Silar P."/>
            <person name="Natvig D."/>
            <person name="Lalanne C."/>
            <person name="Gautier V."/>
            <person name="Ament-velasquez S.L."/>
            <person name="Kruys A."/>
            <person name="Hutchinson M.I."/>
            <person name="Powell A.J."/>
            <person name="Barry K."/>
            <person name="Miller A.N."/>
            <person name="Grigoriev I.V."/>
            <person name="Debuchy R."/>
            <person name="Gladieux P."/>
            <person name="Thoren M.H."/>
            <person name="Johannesson H."/>
        </authorList>
    </citation>
    <scope>NUCLEOTIDE SEQUENCE</scope>
    <source>
        <strain evidence="2">SMH2392-1A</strain>
    </source>
</reference>
<gene>
    <name evidence="2" type="ORF">B0T26DRAFT_745236</name>
</gene>
<evidence type="ECO:0000313" key="3">
    <source>
        <dbReference type="Proteomes" id="UP001172101"/>
    </source>
</evidence>
<evidence type="ECO:0000256" key="1">
    <source>
        <dbReference type="SAM" id="MobiDB-lite"/>
    </source>
</evidence>
<keyword evidence="3" id="KW-1185">Reference proteome</keyword>
<dbReference type="EMBL" id="JAUIRO010000001">
    <property type="protein sequence ID" value="KAK0733155.1"/>
    <property type="molecule type" value="Genomic_DNA"/>
</dbReference>
<protein>
    <submittedName>
        <fullName evidence="2">Uncharacterized protein</fullName>
    </submittedName>
</protein>
<feature type="region of interest" description="Disordered" evidence="1">
    <location>
        <begin position="1"/>
        <end position="28"/>
    </location>
</feature>
<proteinExistence type="predicted"/>
<dbReference type="GeneID" id="85327805"/>
<dbReference type="AlphaFoldDB" id="A0AA40BF95"/>